<dbReference type="GO" id="GO:0007034">
    <property type="term" value="P:vacuolar transport"/>
    <property type="evidence" value="ECO:0007669"/>
    <property type="project" value="InterPro"/>
</dbReference>
<name>A0A5K1HAU1_9MAGN</name>
<accession>A0A5K1HAU1</accession>
<dbReference type="Gene3D" id="6.10.140.1230">
    <property type="match status" value="1"/>
</dbReference>
<organism evidence="2">
    <name type="scientific">Nymphaea colorata</name>
    <name type="common">pocket water lily</name>
    <dbReference type="NCBI Taxonomy" id="210225"/>
    <lineage>
        <taxon>Eukaryota</taxon>
        <taxon>Viridiplantae</taxon>
        <taxon>Streptophyta</taxon>
        <taxon>Embryophyta</taxon>
        <taxon>Tracheophyta</taxon>
        <taxon>Spermatophyta</taxon>
        <taxon>Magnoliopsida</taxon>
        <taxon>Nymphaeales</taxon>
        <taxon>Nymphaeaceae</taxon>
        <taxon>Nymphaea</taxon>
    </lineage>
</organism>
<dbReference type="Pfam" id="PF03357">
    <property type="entry name" value="Snf7"/>
    <property type="match status" value="1"/>
</dbReference>
<feature type="coiled-coil region" evidence="1">
    <location>
        <begin position="41"/>
        <end position="91"/>
    </location>
</feature>
<reference evidence="2" key="1">
    <citation type="submission" date="2019-09" db="EMBL/GenBank/DDBJ databases">
        <authorList>
            <person name="Zhang L."/>
        </authorList>
    </citation>
    <scope>NUCLEOTIDE SEQUENCE</scope>
</reference>
<dbReference type="AlphaFoldDB" id="A0A5K1HAU1"/>
<keyword evidence="1" id="KW-0175">Coiled coil</keyword>
<evidence type="ECO:0008006" key="3">
    <source>
        <dbReference type="Google" id="ProtNLM"/>
    </source>
</evidence>
<evidence type="ECO:0000313" key="2">
    <source>
        <dbReference type="EMBL" id="VVW84812.1"/>
    </source>
</evidence>
<proteinExistence type="predicted"/>
<evidence type="ECO:0000256" key="1">
    <source>
        <dbReference type="SAM" id="Coils"/>
    </source>
</evidence>
<dbReference type="InterPro" id="IPR005024">
    <property type="entry name" value="Snf7_fam"/>
</dbReference>
<dbReference type="EMBL" id="LR721915">
    <property type="protein sequence ID" value="VVW84812.1"/>
    <property type="molecule type" value="Genomic_DNA"/>
</dbReference>
<gene>
    <name evidence="2" type="ORF">NYM_LOCUS29064</name>
</gene>
<sequence>MVTMDQMANVMSGMAKIMGSAKNKINIEQFQNSMKTYSTEKERMQLMNEMIQDSMEMAEDEVDDTDVDNLIAGMETEIKNKKNRQVEAEMEAEDEQL</sequence>
<protein>
    <recommendedName>
        <fullName evidence="3">Charged multivesicular body protein 2a</fullName>
    </recommendedName>
</protein>